<dbReference type="Pfam" id="PF04199">
    <property type="entry name" value="Cyclase"/>
    <property type="match status" value="1"/>
</dbReference>
<dbReference type="GO" id="GO:0004061">
    <property type="term" value="F:arylformamidase activity"/>
    <property type="evidence" value="ECO:0007669"/>
    <property type="project" value="InterPro"/>
</dbReference>
<dbReference type="PANTHER" id="PTHR31118:SF32">
    <property type="entry name" value="KYNURENINE FORMAMIDASE"/>
    <property type="match status" value="1"/>
</dbReference>
<dbReference type="Gene3D" id="3.50.30.50">
    <property type="entry name" value="Putative cyclase"/>
    <property type="match status" value="1"/>
</dbReference>
<dbReference type="AlphaFoldDB" id="A0AAV3J8N7"/>
<dbReference type="EMBL" id="AHNP02000013">
    <property type="protein sequence ID" value="EPG56502.1"/>
    <property type="molecule type" value="Genomic_DNA"/>
</dbReference>
<reference evidence="1 2" key="1">
    <citation type="submission" date="2013-04" db="EMBL/GenBank/DDBJ databases">
        <authorList>
            <person name="Harkins D.M."/>
            <person name="Durkin A.S."/>
            <person name="Brinkac L.M."/>
            <person name="Haft D.H."/>
            <person name="Selengut J.D."/>
            <person name="Sanka R."/>
            <person name="DePew J."/>
            <person name="Purushe J."/>
            <person name="Chanthongthip A."/>
            <person name="Lattana O."/>
            <person name="Phetsouvanh R."/>
            <person name="Newton P.N."/>
            <person name="Vinetz J.M."/>
            <person name="Sutton G.G."/>
            <person name="Nierman W.C."/>
            <person name="Fouts D.E."/>
        </authorList>
    </citation>
    <scope>NUCLEOTIDE SEQUENCE [LARGE SCALE GENOMIC DNA]</scope>
    <source>
        <strain evidence="1 2">UI 09931</strain>
    </source>
</reference>
<proteinExistence type="predicted"/>
<dbReference type="GO" id="GO:0019441">
    <property type="term" value="P:L-tryptophan catabolic process to kynurenine"/>
    <property type="evidence" value="ECO:0007669"/>
    <property type="project" value="InterPro"/>
</dbReference>
<dbReference type="PANTHER" id="PTHR31118">
    <property type="entry name" value="CYCLASE-LIKE PROTEIN 2"/>
    <property type="match status" value="1"/>
</dbReference>
<protein>
    <submittedName>
        <fullName evidence="1">Cyclase</fullName>
    </submittedName>
</protein>
<dbReference type="RefSeq" id="WP_002733668.1">
    <property type="nucleotide sequence ID" value="NZ_AHNP02000013.1"/>
</dbReference>
<dbReference type="Proteomes" id="UP000014570">
    <property type="component" value="Unassembled WGS sequence"/>
</dbReference>
<name>A0AAV3J8N7_LEPBO</name>
<dbReference type="GeneID" id="61174503"/>
<evidence type="ECO:0000313" key="2">
    <source>
        <dbReference type="Proteomes" id="UP000014570"/>
    </source>
</evidence>
<accession>A0AAV3J8N7</accession>
<comment type="caution">
    <text evidence="1">The sequence shown here is derived from an EMBL/GenBank/DDBJ whole genome shotgun (WGS) entry which is preliminary data.</text>
</comment>
<dbReference type="SUPFAM" id="SSF102198">
    <property type="entry name" value="Putative cyclase"/>
    <property type="match status" value="1"/>
</dbReference>
<gene>
    <name evidence="1" type="ORF">LEP1GSC103_1403</name>
</gene>
<organism evidence="1 2">
    <name type="scientific">Leptospira borgpetersenii serovar Javanica str. UI 09931</name>
    <dbReference type="NCBI Taxonomy" id="1049767"/>
    <lineage>
        <taxon>Bacteria</taxon>
        <taxon>Pseudomonadati</taxon>
        <taxon>Spirochaetota</taxon>
        <taxon>Spirochaetia</taxon>
        <taxon>Leptospirales</taxon>
        <taxon>Leptospiraceae</taxon>
        <taxon>Leptospira</taxon>
    </lineage>
</organism>
<sequence>MNYIYLNHLLNLNTPSYANTGKFEINRTRSIINGDTSNESQLFFSNHIGTHIDAPFHFNDEGMTLDEYPANFWVCERSHVIEYLANPGEVFDLDKLLPSLKKVPENTEALILKTGFEKYRESNLEYYCFQNPAIEPNVGLWLRKNRRLKFFGFDYISMSSRVHRNMGKQSHRAFLCKNQDGLNVESDPILLIEDMKLSGISGASIDRLIVCPLLFDRADGSPAIILAKLK</sequence>
<dbReference type="InterPro" id="IPR037175">
    <property type="entry name" value="KFase_sf"/>
</dbReference>
<dbReference type="InterPro" id="IPR007325">
    <property type="entry name" value="KFase/CYL"/>
</dbReference>
<evidence type="ECO:0000313" key="1">
    <source>
        <dbReference type="EMBL" id="EPG56502.1"/>
    </source>
</evidence>